<organism evidence="1 2">
    <name type="scientific">Proteiniclasticum sediminis</name>
    <dbReference type="NCBI Taxonomy" id="2804028"/>
    <lineage>
        <taxon>Bacteria</taxon>
        <taxon>Bacillati</taxon>
        <taxon>Bacillota</taxon>
        <taxon>Clostridia</taxon>
        <taxon>Eubacteriales</taxon>
        <taxon>Clostridiaceae</taxon>
        <taxon>Proteiniclasticum</taxon>
    </lineage>
</organism>
<proteinExistence type="predicted"/>
<comment type="caution">
    <text evidence="1">The sequence shown here is derived from an EMBL/GenBank/DDBJ whole genome shotgun (WGS) entry which is preliminary data.</text>
</comment>
<gene>
    <name evidence="1" type="ORF">KCG48_10415</name>
</gene>
<reference evidence="1" key="1">
    <citation type="submission" date="2021-04" db="EMBL/GenBank/DDBJ databases">
        <title>Proteiniclasticum sedimins sp. nov., an obligate anaerobic bacterium isolated from anaerobic sludge.</title>
        <authorList>
            <person name="Liu J."/>
        </authorList>
    </citation>
    <scope>NUCLEOTIDE SEQUENCE</scope>
    <source>
        <strain evidence="1">BAD-10</strain>
    </source>
</reference>
<dbReference type="RefSeq" id="WP_211802154.1">
    <property type="nucleotide sequence ID" value="NZ_JAGSCS010000014.1"/>
</dbReference>
<dbReference type="Proteomes" id="UP000675379">
    <property type="component" value="Unassembled WGS sequence"/>
</dbReference>
<sequence>MANELAKALKQKRDAELRLQGQTQKPVVIEKSDGSYYAPEQADYTSQLAAGKNIQIQTSGNIKTITALMNLLAGNNISVSAPDSNGAVTISATIGGKSINLAGLADGYVLSYDLASDKFIVKEVSGSGSLEQATETVLGGVRAKAKTTETAEVSIDPSTGKLFAPAPDAAANGLPAGGTAGQILMKIDGSNYNAEWADPQYSGETEYFYENSADASYSSTPTAPTPIPGFELLIPPSNVTRLAVLSVFLTYHKQNGWLRNGITLNDSNLLSTQLVGVSNSEHRTFWLSVANMIISIPASVSANTIKITYEAAQVADGVTIKKRSMHLKFI</sequence>
<dbReference type="EMBL" id="JAGSCS010000014">
    <property type="protein sequence ID" value="MBR0576745.1"/>
    <property type="molecule type" value="Genomic_DNA"/>
</dbReference>
<name>A0A941HR87_9CLOT</name>
<accession>A0A941HR87</accession>
<dbReference type="AlphaFoldDB" id="A0A941HR87"/>
<evidence type="ECO:0000313" key="2">
    <source>
        <dbReference type="Proteomes" id="UP000675379"/>
    </source>
</evidence>
<keyword evidence="2" id="KW-1185">Reference proteome</keyword>
<evidence type="ECO:0000313" key="1">
    <source>
        <dbReference type="EMBL" id="MBR0576745.1"/>
    </source>
</evidence>
<protein>
    <submittedName>
        <fullName evidence="1">Uncharacterized protein</fullName>
    </submittedName>
</protein>